<dbReference type="Proteomes" id="UP000198287">
    <property type="component" value="Unassembled WGS sequence"/>
</dbReference>
<dbReference type="OMA" id="TRITSEM"/>
<evidence type="ECO:0000256" key="5">
    <source>
        <dbReference type="ARBA" id="ARBA00022692"/>
    </source>
</evidence>
<evidence type="ECO:0000256" key="3">
    <source>
        <dbReference type="ARBA" id="ARBA00022448"/>
    </source>
</evidence>
<keyword evidence="3" id="KW-0813">Transport</keyword>
<evidence type="ECO:0000259" key="14">
    <source>
        <dbReference type="Pfam" id="PF00060"/>
    </source>
</evidence>
<dbReference type="OrthoDB" id="413361at2759"/>
<comment type="similarity">
    <text evidence="2">Belongs to the glutamate-gated ion channel (TC 1.A.10.1) family.</text>
</comment>
<evidence type="ECO:0000256" key="9">
    <source>
        <dbReference type="ARBA" id="ARBA00023170"/>
    </source>
</evidence>
<keyword evidence="9 16" id="KW-0675">Receptor</keyword>
<reference evidence="16 17" key="1">
    <citation type="submission" date="2015-12" db="EMBL/GenBank/DDBJ databases">
        <title>The genome of Folsomia candida.</title>
        <authorList>
            <person name="Faddeeva A."/>
            <person name="Derks M.F."/>
            <person name="Anvar Y."/>
            <person name="Smit S."/>
            <person name="Van Straalen N."/>
            <person name="Roelofs D."/>
        </authorList>
    </citation>
    <scope>NUCLEOTIDE SEQUENCE [LARGE SCALE GENOMIC DNA]</scope>
    <source>
        <strain evidence="16 17">VU population</strain>
        <tissue evidence="16">Whole body</tissue>
    </source>
</reference>
<evidence type="ECO:0000256" key="10">
    <source>
        <dbReference type="ARBA" id="ARBA00023180"/>
    </source>
</evidence>
<evidence type="ECO:0000259" key="15">
    <source>
        <dbReference type="Pfam" id="PF10613"/>
    </source>
</evidence>
<dbReference type="Pfam" id="PF10613">
    <property type="entry name" value="Lig_chan-Glu_bd"/>
    <property type="match status" value="1"/>
</dbReference>
<keyword evidence="6 13" id="KW-1133">Transmembrane helix</keyword>
<gene>
    <name evidence="16" type="ORF">Fcan01_03383</name>
</gene>
<dbReference type="PANTHER" id="PTHR42643:SF24">
    <property type="entry name" value="IONOTROPIC RECEPTOR 60A"/>
    <property type="match status" value="1"/>
</dbReference>
<evidence type="ECO:0000256" key="2">
    <source>
        <dbReference type="ARBA" id="ARBA00008685"/>
    </source>
</evidence>
<feature type="transmembrane region" description="Helical" evidence="13">
    <location>
        <begin position="334"/>
        <end position="358"/>
    </location>
</feature>
<keyword evidence="10" id="KW-0325">Glycoprotein</keyword>
<evidence type="ECO:0000256" key="1">
    <source>
        <dbReference type="ARBA" id="ARBA00004651"/>
    </source>
</evidence>
<dbReference type="Pfam" id="PF00060">
    <property type="entry name" value="Lig_chan"/>
    <property type="match status" value="1"/>
</dbReference>
<dbReference type="AlphaFoldDB" id="A0A226F6M6"/>
<evidence type="ECO:0000256" key="7">
    <source>
        <dbReference type="ARBA" id="ARBA00023065"/>
    </source>
</evidence>
<dbReference type="GO" id="GO:0005886">
    <property type="term" value="C:plasma membrane"/>
    <property type="evidence" value="ECO:0007669"/>
    <property type="project" value="UniProtKB-SubCell"/>
</dbReference>
<dbReference type="Gene3D" id="1.10.287.70">
    <property type="match status" value="1"/>
</dbReference>
<name>A0A226F6M6_FOLCA</name>
<dbReference type="InterPro" id="IPR019594">
    <property type="entry name" value="Glu/Gly-bd"/>
</dbReference>
<keyword evidence="17" id="KW-1185">Reference proteome</keyword>
<organism evidence="16 17">
    <name type="scientific">Folsomia candida</name>
    <name type="common">Springtail</name>
    <dbReference type="NCBI Taxonomy" id="158441"/>
    <lineage>
        <taxon>Eukaryota</taxon>
        <taxon>Metazoa</taxon>
        <taxon>Ecdysozoa</taxon>
        <taxon>Arthropoda</taxon>
        <taxon>Hexapoda</taxon>
        <taxon>Collembola</taxon>
        <taxon>Entomobryomorpha</taxon>
        <taxon>Isotomoidea</taxon>
        <taxon>Isotomidae</taxon>
        <taxon>Proisotominae</taxon>
        <taxon>Folsomia</taxon>
    </lineage>
</organism>
<evidence type="ECO:0000256" key="6">
    <source>
        <dbReference type="ARBA" id="ARBA00022989"/>
    </source>
</evidence>
<feature type="domain" description="Ionotropic glutamate receptor C-terminal" evidence="14">
    <location>
        <begin position="334"/>
        <end position="630"/>
    </location>
</feature>
<evidence type="ECO:0000256" key="4">
    <source>
        <dbReference type="ARBA" id="ARBA00022475"/>
    </source>
</evidence>
<feature type="transmembrane region" description="Helical" evidence="13">
    <location>
        <begin position="622"/>
        <end position="643"/>
    </location>
</feature>
<evidence type="ECO:0000313" key="16">
    <source>
        <dbReference type="EMBL" id="OXA65108.1"/>
    </source>
</evidence>
<dbReference type="InterPro" id="IPR052192">
    <property type="entry name" value="Insect_Ionotropic_Sensory_Rcpt"/>
</dbReference>
<sequence length="657" mass="74802">MVLHHAAADCFLNKKTHFESTIFQSIREIELKTQTFCENQVLIPQTNKNGSDLIDCWAVIVTAFSAPKFVFSLTHKLNYGTRKTDKLVAYPAKTFSFCRNILVPLSPGFTQNGFEEIADRASDFGKINRDRYIFIHMGHNLRQTPLTAIKSTLGNILFKYIIVVMKNETLWDVKAGGQYMSYFQKMFDGHVVASAVSTTAPVLSLKLFNLQGRHLTVVSSNLPPYLWRDKRTGQLHGAHYQLLRAISTTHNCSFTFKTGGHIPTGIKLPNGSWTGMMGGIVHGDADLAAMMGINQIRYEAAEFTQFLHQDVMKFGIAHPKLLVKWDALFSPFKLTLWILITFTFVIFVPLFYFHLFYYQTMNSVKIGSIRKRGNSVSSLLYISVMIPFGLAIEQGVVVLKKPQNIRFIAILWLIFTLITGIAYKSHLVGFLSFPNSENIPRSFHDLYLRTGYTLVFNYLGGAGFILFNYSTSEVYKSLTRRFVHQRSSDKCIVQAAMDQKTVCIGWNLVLNNAMSNNLTLFPQFDPILFSTDIAGYAYVGVALRKNSIYTETFTRITSEMRDAGLMQKWLKDISDEDKKVGKEWFSNQRDSPVYKHMKNTLNVMQNKENHANPLNLQNVSCVLLIFLFGIITSCLAVLVELFYPKYIKDTKLFTSRM</sequence>
<accession>A0A226F6M6</accession>
<proteinExistence type="inferred from homology"/>
<dbReference type="GO" id="GO:0015276">
    <property type="term" value="F:ligand-gated monoatomic ion channel activity"/>
    <property type="evidence" value="ECO:0007669"/>
    <property type="project" value="InterPro"/>
</dbReference>
<keyword evidence="11" id="KW-1071">Ligand-gated ion channel</keyword>
<evidence type="ECO:0000256" key="11">
    <source>
        <dbReference type="ARBA" id="ARBA00023286"/>
    </source>
</evidence>
<keyword evidence="12" id="KW-0407">Ion channel</keyword>
<evidence type="ECO:0000256" key="12">
    <source>
        <dbReference type="ARBA" id="ARBA00023303"/>
    </source>
</evidence>
<feature type="domain" description="Ionotropic glutamate receptor L-glutamate and glycine-binding" evidence="15">
    <location>
        <begin position="214"/>
        <end position="306"/>
    </location>
</feature>
<feature type="transmembrane region" description="Helical" evidence="13">
    <location>
        <begin position="405"/>
        <end position="425"/>
    </location>
</feature>
<feature type="transmembrane region" description="Helical" evidence="13">
    <location>
        <begin position="446"/>
        <end position="467"/>
    </location>
</feature>
<dbReference type="InterPro" id="IPR001320">
    <property type="entry name" value="Iontro_rcpt_C"/>
</dbReference>
<feature type="transmembrane region" description="Helical" evidence="13">
    <location>
        <begin position="379"/>
        <end position="399"/>
    </location>
</feature>
<protein>
    <submittedName>
        <fullName evidence="16">Glutamate receptor ionotropic, delta-1</fullName>
    </submittedName>
</protein>
<evidence type="ECO:0000256" key="8">
    <source>
        <dbReference type="ARBA" id="ARBA00023136"/>
    </source>
</evidence>
<comment type="caution">
    <text evidence="16">The sequence shown here is derived from an EMBL/GenBank/DDBJ whole genome shotgun (WGS) entry which is preliminary data.</text>
</comment>
<dbReference type="SUPFAM" id="SSF53850">
    <property type="entry name" value="Periplasmic binding protein-like II"/>
    <property type="match status" value="1"/>
</dbReference>
<comment type="subcellular location">
    <subcellularLocation>
        <location evidence="1">Cell membrane</location>
        <topology evidence="1">Multi-pass membrane protein</topology>
    </subcellularLocation>
</comment>
<keyword evidence="5 13" id="KW-0812">Transmembrane</keyword>
<dbReference type="Gene3D" id="3.40.190.10">
    <property type="entry name" value="Periplasmic binding protein-like II"/>
    <property type="match status" value="1"/>
</dbReference>
<dbReference type="GO" id="GO:0050906">
    <property type="term" value="P:detection of stimulus involved in sensory perception"/>
    <property type="evidence" value="ECO:0007669"/>
    <property type="project" value="UniProtKB-ARBA"/>
</dbReference>
<dbReference type="PANTHER" id="PTHR42643">
    <property type="entry name" value="IONOTROPIC RECEPTOR 20A-RELATED"/>
    <property type="match status" value="1"/>
</dbReference>
<keyword evidence="8 13" id="KW-0472">Membrane</keyword>
<keyword evidence="4" id="KW-1003">Cell membrane</keyword>
<evidence type="ECO:0000256" key="13">
    <source>
        <dbReference type="SAM" id="Phobius"/>
    </source>
</evidence>
<evidence type="ECO:0000313" key="17">
    <source>
        <dbReference type="Proteomes" id="UP000198287"/>
    </source>
</evidence>
<keyword evidence="7" id="KW-0406">Ion transport</keyword>
<dbReference type="EMBL" id="LNIX01000001">
    <property type="protein sequence ID" value="OXA65108.1"/>
    <property type="molecule type" value="Genomic_DNA"/>
</dbReference>